<evidence type="ECO:0000313" key="2">
    <source>
        <dbReference type="Proteomes" id="UP000184368"/>
    </source>
</evidence>
<name>A0A1M5CFB9_9BACT</name>
<reference evidence="1 2" key="1">
    <citation type="submission" date="2016-11" db="EMBL/GenBank/DDBJ databases">
        <authorList>
            <person name="Jaros S."/>
            <person name="Januszkiewicz K."/>
            <person name="Wedrychowicz H."/>
        </authorList>
    </citation>
    <scope>NUCLEOTIDE SEQUENCE [LARGE SCALE GENOMIC DNA]</scope>
    <source>
        <strain evidence="1 2">DSM 26897</strain>
    </source>
</reference>
<dbReference type="AlphaFoldDB" id="A0A1M5CFB9"/>
<proteinExistence type="predicted"/>
<keyword evidence="2" id="KW-1185">Reference proteome</keyword>
<protein>
    <submittedName>
        <fullName evidence="1">Uncharacterized protein</fullName>
    </submittedName>
</protein>
<organism evidence="1 2">
    <name type="scientific">Cnuella takakiae</name>
    <dbReference type="NCBI Taxonomy" id="1302690"/>
    <lineage>
        <taxon>Bacteria</taxon>
        <taxon>Pseudomonadati</taxon>
        <taxon>Bacteroidota</taxon>
        <taxon>Chitinophagia</taxon>
        <taxon>Chitinophagales</taxon>
        <taxon>Chitinophagaceae</taxon>
        <taxon>Cnuella</taxon>
    </lineage>
</organism>
<dbReference type="EMBL" id="FQUO01000009">
    <property type="protein sequence ID" value="SHF53366.1"/>
    <property type="molecule type" value="Genomic_DNA"/>
</dbReference>
<accession>A0A1M5CFB9</accession>
<dbReference type="Proteomes" id="UP000184368">
    <property type="component" value="Unassembled WGS sequence"/>
</dbReference>
<sequence>MEFYTLEDAQYLQEYYSGKVIGKAIEPSMPDCLIKYIDLKKEPFTENMYQVVAFGEVGKGNIIPRRSIHLMAFNLGLPDPMSVLKNRDQHLNNT</sequence>
<evidence type="ECO:0000313" key="1">
    <source>
        <dbReference type="EMBL" id="SHF53366.1"/>
    </source>
</evidence>
<dbReference type="RefSeq" id="WP_073043721.1">
    <property type="nucleotide sequence ID" value="NZ_FQUO01000009.1"/>
</dbReference>
<gene>
    <name evidence="1" type="ORF">SAMN05444008_10946</name>
</gene>